<feature type="transmembrane region" description="Helical" evidence="5">
    <location>
        <begin position="6"/>
        <end position="29"/>
    </location>
</feature>
<keyword evidence="4 5" id="KW-0472">Membrane</keyword>
<feature type="transmembrane region" description="Helical" evidence="5">
    <location>
        <begin position="41"/>
        <end position="60"/>
    </location>
</feature>
<keyword evidence="3 5" id="KW-1133">Transmembrane helix</keyword>
<dbReference type="RefSeq" id="WP_138949704.1">
    <property type="nucleotide sequence ID" value="NZ_CP040749.1"/>
</dbReference>
<dbReference type="OrthoDB" id="1466707at2"/>
<feature type="transmembrane region" description="Helical" evidence="5">
    <location>
        <begin position="106"/>
        <end position="125"/>
    </location>
</feature>
<feature type="transmembrane region" description="Helical" evidence="5">
    <location>
        <begin position="264"/>
        <end position="284"/>
    </location>
</feature>
<feature type="transmembrane region" description="Helical" evidence="5">
    <location>
        <begin position="224"/>
        <end position="244"/>
    </location>
</feature>
<dbReference type="GO" id="GO:0016020">
    <property type="term" value="C:membrane"/>
    <property type="evidence" value="ECO:0007669"/>
    <property type="project" value="UniProtKB-SubCell"/>
</dbReference>
<proteinExistence type="predicted"/>
<feature type="transmembrane region" description="Helical" evidence="5">
    <location>
        <begin position="80"/>
        <end position="99"/>
    </location>
</feature>
<evidence type="ECO:0000256" key="3">
    <source>
        <dbReference type="ARBA" id="ARBA00022989"/>
    </source>
</evidence>
<evidence type="ECO:0000313" key="7">
    <source>
        <dbReference type="EMBL" id="QCX38820.1"/>
    </source>
</evidence>
<feature type="transmembrane region" description="Helical" evidence="5">
    <location>
        <begin position="131"/>
        <end position="159"/>
    </location>
</feature>
<feature type="domain" description="O-antigen ligase-related" evidence="6">
    <location>
        <begin position="114"/>
        <end position="240"/>
    </location>
</feature>
<evidence type="ECO:0000256" key="2">
    <source>
        <dbReference type="ARBA" id="ARBA00022692"/>
    </source>
</evidence>
<reference evidence="7 8" key="1">
    <citation type="submission" date="2019-05" db="EMBL/GenBank/DDBJ databases">
        <title>Algicella ahnfeltiae gen. nov., sp. nov., a novel marine bacterium of the family Flavobacteriaceae isolated from a red alga.</title>
        <authorList>
            <person name="Nedashkovskaya O.I."/>
            <person name="Kukhlevskiy A.D."/>
            <person name="Kim S.-G."/>
            <person name="Zhukova N.V."/>
            <person name="Mikhailov V.V."/>
        </authorList>
    </citation>
    <scope>NUCLEOTIDE SEQUENCE [LARGE SCALE GENOMIC DNA]</scope>
    <source>
        <strain evidence="7 8">10Alg115</strain>
    </source>
</reference>
<gene>
    <name evidence="7" type="ORF">FF125_10385</name>
</gene>
<keyword evidence="8" id="KW-1185">Reference proteome</keyword>
<sequence length="318" mass="36854">MIPGLFLSFNLTGVFDVLIPFLVIFIFNFKKQFYYKVLYESTRIVALICVFSIFSNYTGIFDFPANGPWSSSFGQAGFGGYRTGYSNSLFLYIPILVFWHRVKQRPLASFDFILIMLIIYAQYLSGGRAGIIASLVVLLIWLRVSLGYKMAFLAVILFASQLDVVKEQFRVQDMETTDNSLDRISSGRVVLNTYYFNKFLEAPIFGYGFGDKPEMYTKTDPHIVWLRLVIDGGIFYFLVILYLFREIYVRVKNNLHLTTEERKLFYSLFITTFIITFLEPNYIIGSVQGEIIYWIIISLLLKPKALSVDNVEFNEQYS</sequence>
<dbReference type="InterPro" id="IPR051533">
    <property type="entry name" value="WaaL-like"/>
</dbReference>
<evidence type="ECO:0000256" key="1">
    <source>
        <dbReference type="ARBA" id="ARBA00004141"/>
    </source>
</evidence>
<keyword evidence="2 5" id="KW-0812">Transmembrane</keyword>
<dbReference type="Proteomes" id="UP000306229">
    <property type="component" value="Chromosome"/>
</dbReference>
<evidence type="ECO:0000256" key="4">
    <source>
        <dbReference type="ARBA" id="ARBA00023136"/>
    </source>
</evidence>
<protein>
    <submittedName>
        <fullName evidence="7">O-antigen ligase family protein</fullName>
    </submittedName>
</protein>
<dbReference type="PANTHER" id="PTHR37422">
    <property type="entry name" value="TEICHURONIC ACID BIOSYNTHESIS PROTEIN TUAE"/>
    <property type="match status" value="1"/>
</dbReference>
<dbReference type="KEGG" id="fbe:FF125_10385"/>
<dbReference type="AlphaFoldDB" id="A0A5B7TR85"/>
<dbReference type="Pfam" id="PF04932">
    <property type="entry name" value="Wzy_C"/>
    <property type="match status" value="1"/>
</dbReference>
<keyword evidence="7" id="KW-0436">Ligase</keyword>
<evidence type="ECO:0000313" key="8">
    <source>
        <dbReference type="Proteomes" id="UP000306229"/>
    </source>
</evidence>
<dbReference type="InterPro" id="IPR007016">
    <property type="entry name" value="O-antigen_ligase-rel_domated"/>
</dbReference>
<dbReference type="EMBL" id="CP040749">
    <property type="protein sequence ID" value="QCX38820.1"/>
    <property type="molecule type" value="Genomic_DNA"/>
</dbReference>
<name>A0A5B7TR85_9FLAO</name>
<comment type="subcellular location">
    <subcellularLocation>
        <location evidence="1">Membrane</location>
        <topology evidence="1">Multi-pass membrane protein</topology>
    </subcellularLocation>
</comment>
<dbReference type="GO" id="GO:0016874">
    <property type="term" value="F:ligase activity"/>
    <property type="evidence" value="ECO:0007669"/>
    <property type="project" value="UniProtKB-KW"/>
</dbReference>
<evidence type="ECO:0000259" key="6">
    <source>
        <dbReference type="Pfam" id="PF04932"/>
    </source>
</evidence>
<evidence type="ECO:0000256" key="5">
    <source>
        <dbReference type="SAM" id="Phobius"/>
    </source>
</evidence>
<dbReference type="PANTHER" id="PTHR37422:SF13">
    <property type="entry name" value="LIPOPOLYSACCHARIDE BIOSYNTHESIS PROTEIN PA4999-RELATED"/>
    <property type="match status" value="1"/>
</dbReference>
<accession>A0A5B7TR85</accession>
<organism evidence="7 8">
    <name type="scientific">Aureibaculum algae</name>
    <dbReference type="NCBI Taxonomy" id="2584122"/>
    <lineage>
        <taxon>Bacteria</taxon>
        <taxon>Pseudomonadati</taxon>
        <taxon>Bacteroidota</taxon>
        <taxon>Flavobacteriia</taxon>
        <taxon>Flavobacteriales</taxon>
        <taxon>Flavobacteriaceae</taxon>
        <taxon>Aureibaculum</taxon>
    </lineage>
</organism>